<dbReference type="AlphaFoldDB" id="S9ZHQ5"/>
<dbReference type="STRING" id="1348657.M622_07310"/>
<keyword evidence="1" id="KW-0175">Coiled coil</keyword>
<accession>S9ZHQ5</accession>
<name>S9ZHQ5_9RHOO</name>
<protein>
    <recommendedName>
        <fullName evidence="4">Cell division protein ZapB</fullName>
    </recommendedName>
</protein>
<dbReference type="Gene3D" id="1.20.5.340">
    <property type="match status" value="1"/>
</dbReference>
<dbReference type="PATRIC" id="fig|1348657.5.peg.3479"/>
<reference evidence="2 3" key="1">
    <citation type="submission" date="2013-06" db="EMBL/GenBank/DDBJ databases">
        <title>Draft genome sequence of Thauera terpenica.</title>
        <authorList>
            <person name="Liu B."/>
            <person name="Frostegard A.H."/>
            <person name="Shapleigh J.P."/>
        </authorList>
    </citation>
    <scope>NUCLEOTIDE SEQUENCE [LARGE SCALE GENOMIC DNA]</scope>
    <source>
        <strain evidence="2 3">58Eu</strain>
    </source>
</reference>
<feature type="coiled-coil region" evidence="1">
    <location>
        <begin position="5"/>
        <end position="60"/>
    </location>
</feature>
<proteinExistence type="predicted"/>
<dbReference type="Proteomes" id="UP000015455">
    <property type="component" value="Unassembled WGS sequence"/>
</dbReference>
<gene>
    <name evidence="2" type="ORF">M622_07310</name>
</gene>
<evidence type="ECO:0000313" key="2">
    <source>
        <dbReference type="EMBL" id="EPZ14056.1"/>
    </source>
</evidence>
<sequence length="64" mass="7144">METELAQLETQLEQLIGRYGRLKADNSGLHGRVAQLEADNRKLSAKLKLATERLEAVLDKLPEA</sequence>
<evidence type="ECO:0008006" key="4">
    <source>
        <dbReference type="Google" id="ProtNLM"/>
    </source>
</evidence>
<dbReference type="eggNOG" id="ENOG5033A0Q">
    <property type="taxonomic scope" value="Bacteria"/>
</dbReference>
<comment type="caution">
    <text evidence="2">The sequence shown here is derived from an EMBL/GenBank/DDBJ whole genome shotgun (WGS) entry which is preliminary data.</text>
</comment>
<evidence type="ECO:0000313" key="3">
    <source>
        <dbReference type="Proteomes" id="UP000015455"/>
    </source>
</evidence>
<organism evidence="2 3">
    <name type="scientific">Thauera terpenica 58Eu</name>
    <dbReference type="NCBI Taxonomy" id="1348657"/>
    <lineage>
        <taxon>Bacteria</taxon>
        <taxon>Pseudomonadati</taxon>
        <taxon>Pseudomonadota</taxon>
        <taxon>Betaproteobacteria</taxon>
        <taxon>Rhodocyclales</taxon>
        <taxon>Zoogloeaceae</taxon>
        <taxon>Thauera</taxon>
    </lineage>
</organism>
<dbReference type="OrthoDB" id="9181920at2"/>
<dbReference type="EMBL" id="ATJV01000103">
    <property type="protein sequence ID" value="EPZ14056.1"/>
    <property type="molecule type" value="Genomic_DNA"/>
</dbReference>
<evidence type="ECO:0000256" key="1">
    <source>
        <dbReference type="SAM" id="Coils"/>
    </source>
</evidence>
<keyword evidence="3" id="KW-1185">Reference proteome</keyword>
<dbReference type="RefSeq" id="WP_021250858.1">
    <property type="nucleotide sequence ID" value="NZ_ATJV01000103.1"/>
</dbReference>